<evidence type="ECO:0000313" key="2">
    <source>
        <dbReference type="Proteomes" id="UP000593566"/>
    </source>
</evidence>
<dbReference type="Proteomes" id="UP000593566">
    <property type="component" value="Unassembled WGS sequence"/>
</dbReference>
<evidence type="ECO:0000313" key="1">
    <source>
        <dbReference type="EMBL" id="KAF6224017.1"/>
    </source>
</evidence>
<dbReference type="EMBL" id="JACCJB010000009">
    <property type="protein sequence ID" value="KAF6224017.1"/>
    <property type="molecule type" value="Genomic_DNA"/>
</dbReference>
<name>A0A8H6FD19_9LECA</name>
<organism evidence="1 2">
    <name type="scientific">Letharia lupina</name>
    <dbReference type="NCBI Taxonomy" id="560253"/>
    <lineage>
        <taxon>Eukaryota</taxon>
        <taxon>Fungi</taxon>
        <taxon>Dikarya</taxon>
        <taxon>Ascomycota</taxon>
        <taxon>Pezizomycotina</taxon>
        <taxon>Lecanoromycetes</taxon>
        <taxon>OSLEUM clade</taxon>
        <taxon>Lecanoromycetidae</taxon>
        <taxon>Lecanorales</taxon>
        <taxon>Lecanorineae</taxon>
        <taxon>Parmeliaceae</taxon>
        <taxon>Letharia</taxon>
    </lineage>
</organism>
<dbReference type="GeneID" id="59338981"/>
<protein>
    <submittedName>
        <fullName evidence="1">Uncharacterized protein</fullName>
    </submittedName>
</protein>
<dbReference type="PANTHER" id="PTHR10039">
    <property type="entry name" value="AMELOGENIN"/>
    <property type="match status" value="1"/>
</dbReference>
<accession>A0A8H6FD19</accession>
<dbReference type="PANTHER" id="PTHR10039:SF5">
    <property type="entry name" value="NACHT DOMAIN-CONTAINING PROTEIN"/>
    <property type="match status" value="1"/>
</dbReference>
<gene>
    <name evidence="1" type="ORF">HO133_010591</name>
</gene>
<dbReference type="AlphaFoldDB" id="A0A8H6FD19"/>
<reference evidence="1 2" key="1">
    <citation type="journal article" date="2020" name="Genomics">
        <title>Complete, high-quality genomes from long-read metagenomic sequencing of two wolf lichen thalli reveals enigmatic genome architecture.</title>
        <authorList>
            <person name="McKenzie S.K."/>
            <person name="Walston R.F."/>
            <person name="Allen J.L."/>
        </authorList>
    </citation>
    <scope>NUCLEOTIDE SEQUENCE [LARGE SCALE GENOMIC DNA]</scope>
    <source>
        <strain evidence="1">WasteWater1</strain>
    </source>
</reference>
<keyword evidence="2" id="KW-1185">Reference proteome</keyword>
<sequence length="332" mass="37641">MQKSQTGLLQSLLVDILTQAPELIEAVNPWGWQSYNLGALSLAPWTNKELLDVFHNLIQTAQCSAQICFFVDGFDEFEGDDAARIDLLQLNFGFAKCQACFDIVDKADGVFLCVFLVVRDRLEGLRNEDGVGDLQRRLKQIPSDLEHYFAHTMGTLDKFYFEQADQLFQTALKAKEHTTSLMTYSFAHGEELDWATWASVEVISEPEFRFLTDTHLLNDASIAAAKGFLKFIRYKDDLRDTENLEPWSQATSLLIEHGAQARPLVFGREGTGLQEDDQLYPSPLETIRSELGGTETGKIVDMLQEPEITKQEQPNRKGWRNFVSNLVCFGDR</sequence>
<proteinExistence type="predicted"/>
<comment type="caution">
    <text evidence="1">The sequence shown here is derived from an EMBL/GenBank/DDBJ whole genome shotgun (WGS) entry which is preliminary data.</text>
</comment>
<dbReference type="RefSeq" id="XP_037153077.1">
    <property type="nucleotide sequence ID" value="XM_037301443.1"/>
</dbReference>